<accession>A0ABS5UZK3</accession>
<evidence type="ECO:0000313" key="5">
    <source>
        <dbReference type="Proteomes" id="UP001195903"/>
    </source>
</evidence>
<dbReference type="PANTHER" id="PTHR13947:SF37">
    <property type="entry name" value="LD18367P"/>
    <property type="match status" value="1"/>
</dbReference>
<keyword evidence="5" id="KW-1185">Reference proteome</keyword>
<dbReference type="Proteomes" id="UP001195903">
    <property type="component" value="Unassembled WGS sequence"/>
</dbReference>
<dbReference type="PROSITE" id="PS50995">
    <property type="entry name" value="HTH_MARR_2"/>
    <property type="match status" value="1"/>
</dbReference>
<keyword evidence="1 4" id="KW-0808">Transferase</keyword>
<dbReference type="Pfam" id="PF00583">
    <property type="entry name" value="Acetyltransf_1"/>
    <property type="match status" value="1"/>
</dbReference>
<sequence length="322" mass="34989">MDNNHSQAQSRAPQSMAREIRQLSRQLVRQLGMLSGACGALPLSPVQAHALLELGQQSLSIKQLALLLNIDKSNASRAVSHLVEKKLAETKVNHRDSRSLQASLTAKGRAMLAKLDEQQDCYFQQVLAQLSEEESSQIALALGRFQRAIIQSKAQEGIEIRTITEADDAAIAAVIRTVSAEYGLTPDKGYGVADKTLDCLSEVYSIPGARYWVICDKGQVLGGGGIAPLASEPGVCELQKMYFLPAIRGKGLARRLANHALAFAREAGYRECYLETTAVLIEAVKLYESLGFEHLTAPRGATGHDACEMPMLKRLSQNDSSI</sequence>
<evidence type="ECO:0000259" key="3">
    <source>
        <dbReference type="PROSITE" id="PS51186"/>
    </source>
</evidence>
<organism evidence="4 5">
    <name type="scientific">Shewanella jiangmenensis</name>
    <dbReference type="NCBI Taxonomy" id="2837387"/>
    <lineage>
        <taxon>Bacteria</taxon>
        <taxon>Pseudomonadati</taxon>
        <taxon>Pseudomonadota</taxon>
        <taxon>Gammaproteobacteria</taxon>
        <taxon>Alteromonadales</taxon>
        <taxon>Shewanellaceae</taxon>
        <taxon>Shewanella</taxon>
    </lineage>
</organism>
<dbReference type="InterPro" id="IPR000182">
    <property type="entry name" value="GNAT_dom"/>
</dbReference>
<proteinExistence type="predicted"/>
<dbReference type="EMBL" id="JAHEPS010000001">
    <property type="protein sequence ID" value="MBT1443590.1"/>
    <property type="molecule type" value="Genomic_DNA"/>
</dbReference>
<reference evidence="4 5" key="1">
    <citation type="submission" date="2021-05" db="EMBL/GenBank/DDBJ databases">
        <title>Shewanella sp. JM162201.</title>
        <authorList>
            <person name="Xu S."/>
            <person name="Li A."/>
        </authorList>
    </citation>
    <scope>NUCLEOTIDE SEQUENCE [LARGE SCALE GENOMIC DNA]</scope>
    <source>
        <strain evidence="4 5">JM162201</strain>
    </source>
</reference>
<dbReference type="InterPro" id="IPR050769">
    <property type="entry name" value="NAT_camello-type"/>
</dbReference>
<evidence type="ECO:0000313" key="4">
    <source>
        <dbReference type="EMBL" id="MBT1443590.1"/>
    </source>
</evidence>
<dbReference type="RefSeq" id="WP_214505765.1">
    <property type="nucleotide sequence ID" value="NZ_JAHEPS010000001.1"/>
</dbReference>
<dbReference type="Gene3D" id="3.40.630.30">
    <property type="match status" value="1"/>
</dbReference>
<dbReference type="Gene3D" id="1.10.10.10">
    <property type="entry name" value="Winged helix-like DNA-binding domain superfamily/Winged helix DNA-binding domain"/>
    <property type="match status" value="1"/>
</dbReference>
<dbReference type="InterPro" id="IPR016181">
    <property type="entry name" value="Acyl_CoA_acyltransferase"/>
</dbReference>
<evidence type="ECO:0000259" key="2">
    <source>
        <dbReference type="PROSITE" id="PS50995"/>
    </source>
</evidence>
<dbReference type="PROSITE" id="PS51186">
    <property type="entry name" value="GNAT"/>
    <property type="match status" value="1"/>
</dbReference>
<gene>
    <name evidence="4" type="ORF">KJI95_03515</name>
</gene>
<protein>
    <submittedName>
        <fullName evidence="4">GNAT family N-acetyltransferase</fullName>
        <ecNumber evidence="4">2.3.1.-</ecNumber>
    </submittedName>
</protein>
<name>A0ABS5UZK3_9GAMM</name>
<dbReference type="SUPFAM" id="SSF55729">
    <property type="entry name" value="Acyl-CoA N-acyltransferases (Nat)"/>
    <property type="match status" value="1"/>
</dbReference>
<dbReference type="SUPFAM" id="SSF46785">
    <property type="entry name" value="Winged helix' DNA-binding domain"/>
    <property type="match status" value="1"/>
</dbReference>
<dbReference type="InterPro" id="IPR036388">
    <property type="entry name" value="WH-like_DNA-bd_sf"/>
</dbReference>
<dbReference type="InterPro" id="IPR036390">
    <property type="entry name" value="WH_DNA-bd_sf"/>
</dbReference>
<feature type="domain" description="N-acetyltransferase" evidence="3">
    <location>
        <begin position="158"/>
        <end position="316"/>
    </location>
</feature>
<dbReference type="GO" id="GO:0016746">
    <property type="term" value="F:acyltransferase activity"/>
    <property type="evidence" value="ECO:0007669"/>
    <property type="project" value="UniProtKB-KW"/>
</dbReference>
<dbReference type="SMART" id="SM00347">
    <property type="entry name" value="HTH_MARR"/>
    <property type="match status" value="1"/>
</dbReference>
<evidence type="ECO:0000256" key="1">
    <source>
        <dbReference type="ARBA" id="ARBA00022679"/>
    </source>
</evidence>
<comment type="caution">
    <text evidence="4">The sequence shown here is derived from an EMBL/GenBank/DDBJ whole genome shotgun (WGS) entry which is preliminary data.</text>
</comment>
<dbReference type="PANTHER" id="PTHR13947">
    <property type="entry name" value="GNAT FAMILY N-ACETYLTRANSFERASE"/>
    <property type="match status" value="1"/>
</dbReference>
<dbReference type="PRINTS" id="PR00598">
    <property type="entry name" value="HTHMARR"/>
</dbReference>
<dbReference type="EC" id="2.3.1.-" evidence="4"/>
<feature type="domain" description="HTH marR-type" evidence="2">
    <location>
        <begin position="13"/>
        <end position="147"/>
    </location>
</feature>
<keyword evidence="4" id="KW-0012">Acyltransferase</keyword>
<dbReference type="CDD" id="cd04301">
    <property type="entry name" value="NAT_SF"/>
    <property type="match status" value="1"/>
</dbReference>
<dbReference type="InterPro" id="IPR000835">
    <property type="entry name" value="HTH_MarR-typ"/>
</dbReference>
<dbReference type="Pfam" id="PF12802">
    <property type="entry name" value="MarR_2"/>
    <property type="match status" value="1"/>
</dbReference>